<gene>
    <name evidence="1" type="ORF">JFN91_12790</name>
</gene>
<name>A0ABS0YFI5_9BACT</name>
<organism evidence="1 2">
    <name type="scientific">Geomonas anaerohicana</name>
    <dbReference type="NCBI Taxonomy" id="2798583"/>
    <lineage>
        <taxon>Bacteria</taxon>
        <taxon>Pseudomonadati</taxon>
        <taxon>Thermodesulfobacteriota</taxon>
        <taxon>Desulfuromonadia</taxon>
        <taxon>Geobacterales</taxon>
        <taxon>Geobacteraceae</taxon>
        <taxon>Geomonas</taxon>
    </lineage>
</organism>
<protein>
    <submittedName>
        <fullName evidence="1">Uncharacterized protein</fullName>
    </submittedName>
</protein>
<dbReference type="Proteomes" id="UP000614714">
    <property type="component" value="Unassembled WGS sequence"/>
</dbReference>
<evidence type="ECO:0000313" key="1">
    <source>
        <dbReference type="EMBL" id="MBJ6751093.1"/>
    </source>
</evidence>
<comment type="caution">
    <text evidence="1">The sequence shown here is derived from an EMBL/GenBank/DDBJ whole genome shotgun (WGS) entry which is preliminary data.</text>
</comment>
<reference evidence="1 2" key="1">
    <citation type="submission" date="2020-12" db="EMBL/GenBank/DDBJ databases">
        <title>Geomonas sp. Red421, isolated from paddy soil.</title>
        <authorList>
            <person name="Xu Z."/>
            <person name="Zhang Z."/>
            <person name="Masuda Y."/>
            <person name="Itoh H."/>
            <person name="Senoo K."/>
        </authorList>
    </citation>
    <scope>NUCLEOTIDE SEQUENCE [LARGE SCALE GENOMIC DNA]</scope>
    <source>
        <strain evidence="1 2">Red421</strain>
    </source>
</reference>
<proteinExistence type="predicted"/>
<dbReference type="EMBL" id="JAEMHL010000006">
    <property type="protein sequence ID" value="MBJ6751093.1"/>
    <property type="molecule type" value="Genomic_DNA"/>
</dbReference>
<evidence type="ECO:0000313" key="2">
    <source>
        <dbReference type="Proteomes" id="UP000614714"/>
    </source>
</evidence>
<keyword evidence="2" id="KW-1185">Reference proteome</keyword>
<dbReference type="RefSeq" id="WP_199389582.1">
    <property type="nucleotide sequence ID" value="NZ_JAEMHL010000006.1"/>
</dbReference>
<sequence length="734" mass="80579">MKPYHQIFPNAAESIMTLELLAQSGRIPKGSYAFVECYCTSPGCDCRRVALLVLDQKQRQKAMICLGFDCDGPFTGPYLDGSSYQVPYADELLDFCVHTLNARPEWVARMKQRYGEVRELIDGMPYRGTPFPLPGDLFYRAMPAPDLETMLTESVRHGFTPGCPQPTCTTQGGPSGTMRLVELFARAGVSASISILLSLQDELHRHLLADPLAVEELATLLAALGRDAAADHDRVSAALRILSLALEFYQVEAEGGRPGARQQLQRLQSALALRIYRERSSMELRLSVTDILLNSRLNLIPELQAICRAGEGEGEAQGQLDPRAGSSEEFVSGILRHFASAGIACPFAGAQEILELFSVNDPELRPGLTWELLTADAPFLREIAALLVFNPEPELSREVARMLVAVAGATVTPSTLRRLIMARNWFAEPTRGIVDQTINNARRARVPCAHLEAPGEETVYASCLDGSGSQVFHVIVADQAAYAGCTLTLQEGGGITDCSVVRLETRRDREDFVRGARSRRCCLASTGEYLDLRLGMALAAGTEAGRVPGHWLVRAAELLGRDHWKGIQLDPADMLQQLAEEVKGGSKAEGDRQLRSRSPASEELLALEESGQWHRYRALFGNWRVEGSAVDRVIEAARGAGKPVKAATVLERLCDQVLEQQRPVLLERLVLQTLWLKAAAGEAPIPWQRMYHVAQAVADESIALKEIPLAVSIARQSYTAYRKRNENSRQGSGS</sequence>
<accession>A0ABS0YFI5</accession>